<accession>A0AA38NM72</accession>
<evidence type="ECO:0000313" key="2">
    <source>
        <dbReference type="Proteomes" id="UP001163798"/>
    </source>
</evidence>
<protein>
    <submittedName>
        <fullName evidence="1">Uncharacterized protein</fullName>
    </submittedName>
</protein>
<evidence type="ECO:0000313" key="1">
    <source>
        <dbReference type="EMBL" id="KAJ3786108.1"/>
    </source>
</evidence>
<reference evidence="1" key="1">
    <citation type="submission" date="2022-08" db="EMBL/GenBank/DDBJ databases">
        <authorList>
            <consortium name="DOE Joint Genome Institute"/>
            <person name="Min B."/>
            <person name="Riley R."/>
            <person name="Sierra-Patev S."/>
            <person name="Naranjo-Ortiz M."/>
            <person name="Looney B."/>
            <person name="Konkel Z."/>
            <person name="Slot J.C."/>
            <person name="Sakamoto Y."/>
            <person name="Steenwyk J.L."/>
            <person name="Rokas A."/>
            <person name="Carro J."/>
            <person name="Camarero S."/>
            <person name="Ferreira P."/>
            <person name="Molpeceres G."/>
            <person name="Ruiz-Duenas F.J."/>
            <person name="Serrano A."/>
            <person name="Henrissat B."/>
            <person name="Drula E."/>
            <person name="Hughes K.W."/>
            <person name="Mata J.L."/>
            <person name="Ishikawa N.K."/>
            <person name="Vargas-Isla R."/>
            <person name="Ushijima S."/>
            <person name="Smith C.A."/>
            <person name="Ahrendt S."/>
            <person name="Andreopoulos W."/>
            <person name="He G."/>
            <person name="Labutti K."/>
            <person name="Lipzen A."/>
            <person name="Ng V."/>
            <person name="Sandor L."/>
            <person name="Barry K."/>
            <person name="Martinez A.T."/>
            <person name="Xiao Y."/>
            <person name="Gibbons J.G."/>
            <person name="Terashima K."/>
            <person name="Hibbett D.S."/>
            <person name="Grigoriev I.V."/>
        </authorList>
    </citation>
    <scope>NUCLEOTIDE SEQUENCE</scope>
    <source>
        <strain evidence="1">TFB10291</strain>
    </source>
</reference>
<name>A0AA38NM72_9AGAR</name>
<dbReference type="AlphaFoldDB" id="A0AA38NM72"/>
<sequence length="284" mass="32838">MKGDEVFAQGLHNHLNHPHFGFENDPIQHRFGDPLAERLEHCLIQSAPFSGELSSNEPVGSIERFVAYRISDHTHLLLDSAYEDLECQISMSLLTNPDFDPSAWYARKLNIQGIPTATGGTTPQRMGDAWGTRVSQILNRASRYPGDNLPDFHPRRYNYRKQGQRFYVFLSGFRGDIYVVEDALYGIRWPLHTALLDKPRFDVYRWCCKQLVKLLRECLKWDLWEARTMFGNLFDLRAPEEGRSLPNLEDWWGAYRPAQDCYAFKLNGVQIPSNKYPGLQRNAA</sequence>
<dbReference type="EMBL" id="MU793322">
    <property type="protein sequence ID" value="KAJ3786108.1"/>
    <property type="molecule type" value="Genomic_DNA"/>
</dbReference>
<gene>
    <name evidence="1" type="ORF">GGU10DRAFT_267788</name>
</gene>
<proteinExistence type="predicted"/>
<dbReference type="Proteomes" id="UP001163798">
    <property type="component" value="Unassembled WGS sequence"/>
</dbReference>
<organism evidence="1 2">
    <name type="scientific">Lentinula aff. detonsa</name>
    <dbReference type="NCBI Taxonomy" id="2804958"/>
    <lineage>
        <taxon>Eukaryota</taxon>
        <taxon>Fungi</taxon>
        <taxon>Dikarya</taxon>
        <taxon>Basidiomycota</taxon>
        <taxon>Agaricomycotina</taxon>
        <taxon>Agaricomycetes</taxon>
        <taxon>Agaricomycetidae</taxon>
        <taxon>Agaricales</taxon>
        <taxon>Marasmiineae</taxon>
        <taxon>Omphalotaceae</taxon>
        <taxon>Lentinula</taxon>
    </lineage>
</organism>
<keyword evidence="2" id="KW-1185">Reference proteome</keyword>
<comment type="caution">
    <text evidence="1">The sequence shown here is derived from an EMBL/GenBank/DDBJ whole genome shotgun (WGS) entry which is preliminary data.</text>
</comment>